<comment type="caution">
    <text evidence="2">The sequence shown here is derived from an EMBL/GenBank/DDBJ whole genome shotgun (WGS) entry which is preliminary data.</text>
</comment>
<feature type="domain" description="PIN" evidence="1">
    <location>
        <begin position="14"/>
        <end position="138"/>
    </location>
</feature>
<name>A0A1F7Z096_9BACT</name>
<dbReference type="Gene3D" id="3.40.50.1010">
    <property type="entry name" value="5'-nuclease"/>
    <property type="match status" value="1"/>
</dbReference>
<sequence length="154" mass="17066">MKSTSKTNSVAKQVLFDTNVLIYSLDSASPQFEAVRKLFARVKNGEIEAVAAHQNIVETENVLVNIYKKSLDEARDAIDNVLFSFNFSLICPLPSTISLYHRLIQRYSSKTKIDIYDIYLASTTLVNGVDSIATYNTKHFEGLGITVISPGIGT</sequence>
<evidence type="ECO:0000313" key="2">
    <source>
        <dbReference type="EMBL" id="OGM32509.1"/>
    </source>
</evidence>
<dbReference type="Proteomes" id="UP000178870">
    <property type="component" value="Unassembled WGS sequence"/>
</dbReference>
<dbReference type="SUPFAM" id="SSF88723">
    <property type="entry name" value="PIN domain-like"/>
    <property type="match status" value="1"/>
</dbReference>
<dbReference type="EMBL" id="MGGP01000014">
    <property type="protein sequence ID" value="OGM32509.1"/>
    <property type="molecule type" value="Genomic_DNA"/>
</dbReference>
<evidence type="ECO:0000259" key="1">
    <source>
        <dbReference type="Pfam" id="PF01850"/>
    </source>
</evidence>
<dbReference type="AlphaFoldDB" id="A0A1F7Z096"/>
<evidence type="ECO:0000313" key="3">
    <source>
        <dbReference type="Proteomes" id="UP000178870"/>
    </source>
</evidence>
<proteinExistence type="predicted"/>
<dbReference type="InterPro" id="IPR002716">
    <property type="entry name" value="PIN_dom"/>
</dbReference>
<protein>
    <recommendedName>
        <fullName evidence="1">PIN domain-containing protein</fullName>
    </recommendedName>
</protein>
<organism evidence="2 3">
    <name type="scientific">Candidatus Woesebacteria bacterium RIFCSPHIGHO2_01_FULL_44_21</name>
    <dbReference type="NCBI Taxonomy" id="1802503"/>
    <lineage>
        <taxon>Bacteria</taxon>
        <taxon>Candidatus Woeseibacteriota</taxon>
    </lineage>
</organism>
<accession>A0A1F7Z096</accession>
<dbReference type="InterPro" id="IPR029060">
    <property type="entry name" value="PIN-like_dom_sf"/>
</dbReference>
<gene>
    <name evidence="2" type="ORF">A2803_03525</name>
</gene>
<dbReference type="Pfam" id="PF01850">
    <property type="entry name" value="PIN"/>
    <property type="match status" value="1"/>
</dbReference>
<reference evidence="2 3" key="1">
    <citation type="journal article" date="2016" name="Nat. Commun.">
        <title>Thousands of microbial genomes shed light on interconnected biogeochemical processes in an aquifer system.</title>
        <authorList>
            <person name="Anantharaman K."/>
            <person name="Brown C.T."/>
            <person name="Hug L.A."/>
            <person name="Sharon I."/>
            <person name="Castelle C.J."/>
            <person name="Probst A.J."/>
            <person name="Thomas B.C."/>
            <person name="Singh A."/>
            <person name="Wilkins M.J."/>
            <person name="Karaoz U."/>
            <person name="Brodie E.L."/>
            <person name="Williams K.H."/>
            <person name="Hubbard S.S."/>
            <person name="Banfield J.F."/>
        </authorList>
    </citation>
    <scope>NUCLEOTIDE SEQUENCE [LARGE SCALE GENOMIC DNA]</scope>
</reference>